<dbReference type="PANTHER" id="PTHR39639:SF1">
    <property type="entry name" value="DUF262 DOMAIN-CONTAINING PROTEIN"/>
    <property type="match status" value="1"/>
</dbReference>
<comment type="caution">
    <text evidence="3">The sequence shown here is derived from an EMBL/GenBank/DDBJ whole genome shotgun (WGS) entry which is preliminary data.</text>
</comment>
<dbReference type="Pfam" id="PF03235">
    <property type="entry name" value="GmrSD_N"/>
    <property type="match status" value="1"/>
</dbReference>
<evidence type="ECO:0000259" key="2">
    <source>
        <dbReference type="Pfam" id="PF03235"/>
    </source>
</evidence>
<feature type="compositionally biased region" description="Basic and acidic residues" evidence="1">
    <location>
        <begin position="342"/>
        <end position="364"/>
    </location>
</feature>
<evidence type="ECO:0000313" key="3">
    <source>
        <dbReference type="EMBL" id="KAK9763185.1"/>
    </source>
</evidence>
<reference evidence="3 4" key="1">
    <citation type="submission" date="2023-04" db="EMBL/GenBank/DDBJ databases">
        <title>Genome of Basidiobolus ranarum AG-B5.</title>
        <authorList>
            <person name="Stajich J.E."/>
            <person name="Carter-House D."/>
            <person name="Gryganskyi A."/>
        </authorList>
    </citation>
    <scope>NUCLEOTIDE SEQUENCE [LARGE SCALE GENOMIC DNA]</scope>
    <source>
        <strain evidence="3 4">AG-B5</strain>
    </source>
</reference>
<dbReference type="InterPro" id="IPR004919">
    <property type="entry name" value="GmrSD_N"/>
</dbReference>
<keyword evidence="4" id="KW-1185">Reference proteome</keyword>
<accession>A0ABR2WNT1</accession>
<protein>
    <recommendedName>
        <fullName evidence="2">GmrSD restriction endonucleases N-terminal domain-containing protein</fullName>
    </recommendedName>
</protein>
<dbReference type="EMBL" id="JASJQH010000712">
    <property type="protein sequence ID" value="KAK9763185.1"/>
    <property type="molecule type" value="Genomic_DNA"/>
</dbReference>
<evidence type="ECO:0000313" key="4">
    <source>
        <dbReference type="Proteomes" id="UP001479436"/>
    </source>
</evidence>
<sequence>MEPLQKPRNVAHQLYKLHDLLERGLIDLTPEFQRDVVWPERKMAHLIDSVLKNFYVPPVIFSCKRLPDGRVLKVCIDGKQRLTAVRRFMSNDIPHLDPCIESSVKRYYKEDASYPKQKTLSLREQEDFQYSEFVCIEYNDLTPTQEHEIFSRVQLGVALSVAEKLQAIASPMSNYIRTIIEDYPLLSKIMDTKRARPFLLIGQALHVMYYEPDRFISTSLAIEKFLKKKGNVVASLLVKAKRTFEMYSMLIRTYPEIFEIPTKMAPIEFVLFSYVIVRYPERGSEQLKHDLRNMREYVRSIYIDIRFNSAVYDCIMDFIVNIDDEINREYRPTNGKQNGLKRQLDEDQKENTKSKSIKAEPMDI</sequence>
<gene>
    <name evidence="3" type="ORF">K7432_010379</name>
</gene>
<feature type="domain" description="GmrSD restriction endonucleases N-terminal" evidence="2">
    <location>
        <begin position="18"/>
        <end position="186"/>
    </location>
</feature>
<organism evidence="3 4">
    <name type="scientific">Basidiobolus ranarum</name>
    <dbReference type="NCBI Taxonomy" id="34480"/>
    <lineage>
        <taxon>Eukaryota</taxon>
        <taxon>Fungi</taxon>
        <taxon>Fungi incertae sedis</taxon>
        <taxon>Zoopagomycota</taxon>
        <taxon>Entomophthoromycotina</taxon>
        <taxon>Basidiobolomycetes</taxon>
        <taxon>Basidiobolales</taxon>
        <taxon>Basidiobolaceae</taxon>
        <taxon>Basidiobolus</taxon>
    </lineage>
</organism>
<evidence type="ECO:0000256" key="1">
    <source>
        <dbReference type="SAM" id="MobiDB-lite"/>
    </source>
</evidence>
<name>A0ABR2WNT1_9FUNG</name>
<dbReference type="PANTHER" id="PTHR39639">
    <property type="entry name" value="CHROMOSOME 16, WHOLE GENOME SHOTGUN SEQUENCE"/>
    <property type="match status" value="1"/>
</dbReference>
<feature type="region of interest" description="Disordered" evidence="1">
    <location>
        <begin position="331"/>
        <end position="364"/>
    </location>
</feature>
<proteinExistence type="predicted"/>
<dbReference type="Proteomes" id="UP001479436">
    <property type="component" value="Unassembled WGS sequence"/>
</dbReference>